<protein>
    <submittedName>
        <fullName evidence="1">Uncharacterized protein</fullName>
    </submittedName>
</protein>
<dbReference type="EMBL" id="LR796433">
    <property type="protein sequence ID" value="CAB4144298.1"/>
    <property type="molecule type" value="Genomic_DNA"/>
</dbReference>
<organism evidence="1">
    <name type="scientific">uncultured Caudovirales phage</name>
    <dbReference type="NCBI Taxonomy" id="2100421"/>
    <lineage>
        <taxon>Viruses</taxon>
        <taxon>Duplodnaviria</taxon>
        <taxon>Heunggongvirae</taxon>
        <taxon>Uroviricota</taxon>
        <taxon>Caudoviricetes</taxon>
        <taxon>Peduoviridae</taxon>
        <taxon>Maltschvirus</taxon>
        <taxon>Maltschvirus maltsch</taxon>
    </lineage>
</organism>
<name>A0A6J5MCI1_9CAUD</name>
<accession>A0A6J5MCI1</accession>
<gene>
    <name evidence="1" type="ORF">UFOVP463_31</name>
</gene>
<sequence>MTITDILFDSNKTALDQYITILEIQLSTMPVTSDVTKTIIACKELAEDINNLYKILKNEGSNNGKGFTGN</sequence>
<proteinExistence type="predicted"/>
<reference evidence="1" key="1">
    <citation type="submission" date="2020-04" db="EMBL/GenBank/DDBJ databases">
        <authorList>
            <person name="Chiriac C."/>
            <person name="Salcher M."/>
            <person name="Ghai R."/>
            <person name="Kavagutti S V."/>
        </authorList>
    </citation>
    <scope>NUCLEOTIDE SEQUENCE</scope>
</reference>
<evidence type="ECO:0000313" key="1">
    <source>
        <dbReference type="EMBL" id="CAB4144298.1"/>
    </source>
</evidence>